<feature type="compositionally biased region" description="Polar residues" evidence="1">
    <location>
        <begin position="92"/>
        <end position="102"/>
    </location>
</feature>
<proteinExistence type="predicted"/>
<evidence type="ECO:0000313" key="2">
    <source>
        <dbReference type="EMBL" id="OWA53822.1"/>
    </source>
</evidence>
<evidence type="ECO:0000256" key="1">
    <source>
        <dbReference type="SAM" id="MobiDB-lite"/>
    </source>
</evidence>
<dbReference type="Gene3D" id="3.30.420.10">
    <property type="entry name" value="Ribonuclease H-like superfamily/Ribonuclease H"/>
    <property type="match status" value="1"/>
</dbReference>
<feature type="region of interest" description="Disordered" evidence="1">
    <location>
        <begin position="90"/>
        <end position="117"/>
    </location>
</feature>
<dbReference type="AlphaFoldDB" id="A0A9X6NH09"/>
<dbReference type="OrthoDB" id="10006939at2759"/>
<keyword evidence="3" id="KW-1185">Reference proteome</keyword>
<comment type="caution">
    <text evidence="2">The sequence shown here is derived from an EMBL/GenBank/DDBJ whole genome shotgun (WGS) entry which is preliminary data.</text>
</comment>
<organism evidence="2 3">
    <name type="scientific">Hypsibius exemplaris</name>
    <name type="common">Freshwater tardigrade</name>
    <dbReference type="NCBI Taxonomy" id="2072580"/>
    <lineage>
        <taxon>Eukaryota</taxon>
        <taxon>Metazoa</taxon>
        <taxon>Ecdysozoa</taxon>
        <taxon>Tardigrada</taxon>
        <taxon>Eutardigrada</taxon>
        <taxon>Parachela</taxon>
        <taxon>Hypsibioidea</taxon>
        <taxon>Hypsibiidae</taxon>
        <taxon>Hypsibius</taxon>
    </lineage>
</organism>
<protein>
    <submittedName>
        <fullName evidence="2">Uncharacterized protein</fullName>
    </submittedName>
</protein>
<dbReference type="EMBL" id="MTYJ01000348">
    <property type="protein sequence ID" value="OWA53822.1"/>
    <property type="molecule type" value="Genomic_DNA"/>
</dbReference>
<gene>
    <name evidence="2" type="ORF">BV898_18244</name>
</gene>
<reference evidence="3" key="1">
    <citation type="submission" date="2017-01" db="EMBL/GenBank/DDBJ databases">
        <title>Comparative genomics of anhydrobiosis in the tardigrade Hypsibius dujardini.</title>
        <authorList>
            <person name="Yoshida Y."/>
            <person name="Koutsovoulos G."/>
            <person name="Laetsch D."/>
            <person name="Stevens L."/>
            <person name="Kumar S."/>
            <person name="Horikawa D."/>
            <person name="Ishino K."/>
            <person name="Komine S."/>
            <person name="Tomita M."/>
            <person name="Blaxter M."/>
            <person name="Arakawa K."/>
        </authorList>
    </citation>
    <scope>NUCLEOTIDE SEQUENCE [LARGE SCALE GENOMIC DNA]</scope>
    <source>
        <strain evidence="3">Z151</strain>
    </source>
</reference>
<evidence type="ECO:0000313" key="3">
    <source>
        <dbReference type="Proteomes" id="UP000192578"/>
    </source>
</evidence>
<accession>A0A9X6NH09</accession>
<dbReference type="GO" id="GO:0003676">
    <property type="term" value="F:nucleic acid binding"/>
    <property type="evidence" value="ECO:0007669"/>
    <property type="project" value="InterPro"/>
</dbReference>
<dbReference type="Proteomes" id="UP000192578">
    <property type="component" value="Unassembled WGS sequence"/>
</dbReference>
<sequence length="117" mass="13547">MRHGYYQLDTTNGVRRVFYEIKGARTPESWTKFCKKSHPVGVMFFAGICWRGVTTHRFIEHGAKINSDDYIKHCLKPLIEVDIPPFIRGRNIKSSSTKTPLQLTPPKRPKNTFWNPG</sequence>
<dbReference type="InterPro" id="IPR036397">
    <property type="entry name" value="RNaseH_sf"/>
</dbReference>
<name>A0A9X6NH09_HYPEX</name>